<comment type="caution">
    <text evidence="2">The sequence shown here is derived from an EMBL/GenBank/DDBJ whole genome shotgun (WGS) entry which is preliminary data.</text>
</comment>
<dbReference type="AlphaFoldDB" id="A0A2S6G6Z8"/>
<accession>A0A2S6G6Z8</accession>
<feature type="non-terminal residue" evidence="2">
    <location>
        <position position="1"/>
    </location>
</feature>
<keyword evidence="4" id="KW-1185">Reference proteome</keyword>
<sequence>NCKTLFFKTFKQLTAEKHPTEVACPSKEMRILQTAVFLSTTFSEKLLSLRFPRINGP</sequence>
<evidence type="ECO:0000313" key="3">
    <source>
        <dbReference type="Proteomes" id="UP000239446"/>
    </source>
</evidence>
<organism evidence="2 3">
    <name type="scientific">Marinobacter persicus</name>
    <dbReference type="NCBI Taxonomy" id="930118"/>
    <lineage>
        <taxon>Bacteria</taxon>
        <taxon>Pseudomonadati</taxon>
        <taxon>Pseudomonadota</taxon>
        <taxon>Gammaproteobacteria</taxon>
        <taxon>Pseudomonadales</taxon>
        <taxon>Marinobacteraceae</taxon>
        <taxon>Marinobacter</taxon>
    </lineage>
</organism>
<dbReference type="EMBL" id="PTIU01000009">
    <property type="protein sequence ID" value="PPK54930.1"/>
    <property type="molecule type" value="Genomic_DNA"/>
</dbReference>
<evidence type="ECO:0000313" key="2">
    <source>
        <dbReference type="EMBL" id="PPK54930.1"/>
    </source>
</evidence>
<evidence type="ECO:0000313" key="1">
    <source>
        <dbReference type="EMBL" id="PPK51710.1"/>
    </source>
</evidence>
<proteinExistence type="predicted"/>
<dbReference type="Proteomes" id="UP000239446">
    <property type="component" value="Unassembled WGS sequence"/>
</dbReference>
<name>A0A2S6G6Z8_9GAMM</name>
<evidence type="ECO:0000313" key="4">
    <source>
        <dbReference type="Proteomes" id="UP000239648"/>
    </source>
</evidence>
<reference evidence="2 3" key="2">
    <citation type="submission" date="2018-02" db="EMBL/GenBank/DDBJ databases">
        <title>Subsurface microbial communities from deep shales in Ohio and West Virginia, USA.</title>
        <authorList>
            <person name="Wrighton K."/>
        </authorList>
    </citation>
    <scope>NUCLEOTIDE SEQUENCE [LARGE SCALE GENOMIC DNA]</scope>
    <source>
        <strain evidence="2 3">UTICA-S1B9</strain>
    </source>
</reference>
<protein>
    <submittedName>
        <fullName evidence="2">Uncharacterized protein</fullName>
    </submittedName>
</protein>
<reference evidence="1 4" key="1">
    <citation type="submission" date="2018-02" db="EMBL/GenBank/DDBJ databases">
        <title>Deep subsurface shale carbon reservoir microbial communities from Ohio and West Virginia, USA.</title>
        <authorList>
            <person name="Wrighton K."/>
        </authorList>
    </citation>
    <scope>NUCLEOTIDE SEQUENCE [LARGE SCALE GENOMIC DNA]</scope>
    <source>
        <strain evidence="1 4">UTICA-S1B6</strain>
    </source>
</reference>
<dbReference type="Proteomes" id="UP000239648">
    <property type="component" value="Unassembled WGS sequence"/>
</dbReference>
<gene>
    <name evidence="2" type="ORF">B0H24_1009111</name>
    <name evidence="1" type="ORF">BY455_110111</name>
</gene>
<dbReference type="EMBL" id="PTIT01000010">
    <property type="protein sequence ID" value="PPK51710.1"/>
    <property type="molecule type" value="Genomic_DNA"/>
</dbReference>